<dbReference type="InterPro" id="IPR009784">
    <property type="entry name" value="DUF1349"/>
</dbReference>
<evidence type="ECO:0000313" key="1">
    <source>
        <dbReference type="EMBL" id="GGH09545.1"/>
    </source>
</evidence>
<dbReference type="Proteomes" id="UP000659344">
    <property type="component" value="Unassembled WGS sequence"/>
</dbReference>
<organism evidence="1 2">
    <name type="scientific">Paenibacillus segetis</name>
    <dbReference type="NCBI Taxonomy" id="1325360"/>
    <lineage>
        <taxon>Bacteria</taxon>
        <taxon>Bacillati</taxon>
        <taxon>Bacillota</taxon>
        <taxon>Bacilli</taxon>
        <taxon>Bacillales</taxon>
        <taxon>Paenibacillaceae</taxon>
        <taxon>Paenibacillus</taxon>
    </lineage>
</organism>
<keyword evidence="2" id="KW-1185">Reference proteome</keyword>
<protein>
    <recommendedName>
        <fullName evidence="3">DUF1349 domain-containing protein</fullName>
    </recommendedName>
</protein>
<evidence type="ECO:0008006" key="3">
    <source>
        <dbReference type="Google" id="ProtNLM"/>
    </source>
</evidence>
<gene>
    <name evidence="1" type="ORF">GCM10008013_00660</name>
</gene>
<proteinExistence type="predicted"/>
<dbReference type="InterPro" id="IPR013320">
    <property type="entry name" value="ConA-like_dom_sf"/>
</dbReference>
<sequence>MNLFEGSYGKSLPSSFHWLNEPSNWTFQSDHSLSVAAPAIADFFNDPSGETNKASAPYLYTLLKGDFSVVTRVSVEMKQQYDSGCLMLMADDRTWAKVCFEFFDNFPSILSVVTRNTSDDCVSSQVEVQQPYLRAARSGNCFAFHYSLDGQHWILVRYFGMDCPEEIRVGVAAQAPISEGCQVWFEHFTIVTETTGDIRNVASIY</sequence>
<dbReference type="Pfam" id="PF07081">
    <property type="entry name" value="DUF1349"/>
    <property type="match status" value="1"/>
</dbReference>
<comment type="caution">
    <text evidence="1">The sequence shown here is derived from an EMBL/GenBank/DDBJ whole genome shotgun (WGS) entry which is preliminary data.</text>
</comment>
<accession>A0ABQ1Y2D0</accession>
<dbReference type="Gene3D" id="2.60.120.200">
    <property type="match status" value="1"/>
</dbReference>
<dbReference type="SUPFAM" id="SSF49899">
    <property type="entry name" value="Concanavalin A-like lectins/glucanases"/>
    <property type="match status" value="1"/>
</dbReference>
<evidence type="ECO:0000313" key="2">
    <source>
        <dbReference type="Proteomes" id="UP000659344"/>
    </source>
</evidence>
<dbReference type="RefSeq" id="WP_188534717.1">
    <property type="nucleotide sequence ID" value="NZ_BMFT01000001.1"/>
</dbReference>
<dbReference type="PANTHER" id="PTHR35332">
    <property type="entry name" value="REGULATION OF ENOLASE PROTEIN 1"/>
    <property type="match status" value="1"/>
</dbReference>
<reference evidence="2" key="1">
    <citation type="journal article" date="2019" name="Int. J. Syst. Evol. Microbiol.">
        <title>The Global Catalogue of Microorganisms (GCM) 10K type strain sequencing project: providing services to taxonomists for standard genome sequencing and annotation.</title>
        <authorList>
            <consortium name="The Broad Institute Genomics Platform"/>
            <consortium name="The Broad Institute Genome Sequencing Center for Infectious Disease"/>
            <person name="Wu L."/>
            <person name="Ma J."/>
        </authorList>
    </citation>
    <scope>NUCLEOTIDE SEQUENCE [LARGE SCALE GENOMIC DNA]</scope>
    <source>
        <strain evidence="2">CGMCC 1.12769</strain>
    </source>
</reference>
<dbReference type="PANTHER" id="PTHR35332:SF2">
    <property type="entry name" value="REGULATION OF ENOLASE PROTEIN 1"/>
    <property type="match status" value="1"/>
</dbReference>
<name>A0ABQ1Y2D0_9BACL</name>
<dbReference type="EMBL" id="BMFT01000001">
    <property type="protein sequence ID" value="GGH09545.1"/>
    <property type="molecule type" value="Genomic_DNA"/>
</dbReference>